<dbReference type="GO" id="GO:0046556">
    <property type="term" value="F:alpha-L-arabinofuranosidase activity"/>
    <property type="evidence" value="ECO:0007669"/>
    <property type="project" value="InterPro"/>
</dbReference>
<dbReference type="Pfam" id="PF05270">
    <property type="entry name" value="AbfB"/>
    <property type="match status" value="1"/>
</dbReference>
<dbReference type="Proteomes" id="UP000053923">
    <property type="component" value="Unassembled WGS sequence"/>
</dbReference>
<dbReference type="GO" id="GO:0046373">
    <property type="term" value="P:L-arabinose metabolic process"/>
    <property type="evidence" value="ECO:0007669"/>
    <property type="project" value="InterPro"/>
</dbReference>
<keyword evidence="2" id="KW-0472">Membrane</keyword>
<gene>
    <name evidence="4" type="ORF">ADL12_35675</name>
</gene>
<dbReference type="OrthoDB" id="3298420at2"/>
<keyword evidence="2" id="KW-0812">Transmembrane</keyword>
<keyword evidence="5" id="KW-1185">Reference proteome</keyword>
<dbReference type="SUPFAM" id="SSF110221">
    <property type="entry name" value="AbfB domain"/>
    <property type="match status" value="1"/>
</dbReference>
<dbReference type="Gene3D" id="2.80.10.50">
    <property type="match status" value="1"/>
</dbReference>
<dbReference type="EMBL" id="LLZG01000372">
    <property type="protein sequence ID" value="KUL25189.1"/>
    <property type="molecule type" value="Genomic_DNA"/>
</dbReference>
<evidence type="ECO:0000256" key="2">
    <source>
        <dbReference type="SAM" id="Phobius"/>
    </source>
</evidence>
<evidence type="ECO:0000313" key="5">
    <source>
        <dbReference type="Proteomes" id="UP000053923"/>
    </source>
</evidence>
<feature type="region of interest" description="Disordered" evidence="1">
    <location>
        <begin position="1"/>
        <end position="26"/>
    </location>
</feature>
<evidence type="ECO:0000256" key="1">
    <source>
        <dbReference type="SAM" id="MobiDB-lite"/>
    </source>
</evidence>
<feature type="transmembrane region" description="Helical" evidence="2">
    <location>
        <begin position="31"/>
        <end position="51"/>
    </location>
</feature>
<reference evidence="5" key="1">
    <citation type="submission" date="2015-10" db="EMBL/GenBank/DDBJ databases">
        <authorList>
            <person name="Ju K.-S."/>
            <person name="Doroghazi J.R."/>
            <person name="Metcalf W.W."/>
        </authorList>
    </citation>
    <scope>NUCLEOTIDE SEQUENCE [LARGE SCALE GENOMIC DNA]</scope>
    <source>
        <strain evidence="5">NRRL 3151</strain>
    </source>
</reference>
<feature type="compositionally biased region" description="Polar residues" evidence="1">
    <location>
        <begin position="91"/>
        <end position="106"/>
    </location>
</feature>
<name>A0A101JE49_9ACTN</name>
<proteinExistence type="predicted"/>
<evidence type="ECO:0000259" key="3">
    <source>
        <dbReference type="Pfam" id="PF05270"/>
    </source>
</evidence>
<feature type="compositionally biased region" description="Low complexity" evidence="1">
    <location>
        <begin position="120"/>
        <end position="130"/>
    </location>
</feature>
<accession>A0A101JE49</accession>
<protein>
    <submittedName>
        <fullName evidence="4">Alpha-L-arabinofuranosidase</fullName>
    </submittedName>
</protein>
<keyword evidence="2" id="KW-1133">Transmembrane helix</keyword>
<feature type="region of interest" description="Disordered" evidence="1">
    <location>
        <begin position="54"/>
        <end position="141"/>
    </location>
</feature>
<feature type="compositionally biased region" description="Polar residues" evidence="1">
    <location>
        <begin position="61"/>
        <end position="71"/>
    </location>
</feature>
<dbReference type="InterPro" id="IPR007934">
    <property type="entry name" value="AbfB_ABD"/>
</dbReference>
<comment type="caution">
    <text evidence="4">The sequence shown here is derived from an EMBL/GenBank/DDBJ whole genome shotgun (WGS) entry which is preliminary data.</text>
</comment>
<feature type="domain" description="Alpha-L-arabinofuranosidase B arabinose-binding" evidence="3">
    <location>
        <begin position="141"/>
        <end position="269"/>
    </location>
</feature>
<dbReference type="RefSeq" id="WP_062710288.1">
    <property type="nucleotide sequence ID" value="NZ_LLZG01000372.1"/>
</dbReference>
<organism evidence="4 5">
    <name type="scientific">Streptomyces regalis</name>
    <dbReference type="NCBI Taxonomy" id="68262"/>
    <lineage>
        <taxon>Bacteria</taxon>
        <taxon>Bacillati</taxon>
        <taxon>Actinomycetota</taxon>
        <taxon>Actinomycetes</taxon>
        <taxon>Kitasatosporales</taxon>
        <taxon>Streptomycetaceae</taxon>
        <taxon>Streptomyces</taxon>
    </lineage>
</organism>
<dbReference type="AlphaFoldDB" id="A0A101JE49"/>
<dbReference type="InterPro" id="IPR036195">
    <property type="entry name" value="AbfB_ABD_sf"/>
</dbReference>
<sequence>MPENKSRPPQDQPWENGWAPDTSRAPGTRRLWLAGMMAVATIAACATAIVVTDRASDEQSRTASADDNTTFPGLISYATPSQATPPEGKSGLSTVEATTKTPRQQDAGTPKPEPKPEPSESPSREAGSPAAPKPPATTWRSVRSVNYPDRYWHASGGYVKLDPVGGSESREDSTFKQVKGLADGSCYSFATADGAYLRHRNFVLRSERHDGSALFAQDATFCARSAAYSGAVMLESVNYPGRFLRHRDFQLRLEPYEHSGQYLADSAFRLVAGLA</sequence>
<evidence type="ECO:0000313" key="4">
    <source>
        <dbReference type="EMBL" id="KUL25189.1"/>
    </source>
</evidence>
<dbReference type="CDD" id="cd23399">
    <property type="entry name" value="beta-trefoil_ABD_ABFB"/>
    <property type="match status" value="1"/>
</dbReference>